<keyword evidence="3" id="KW-1185">Reference proteome</keyword>
<organism evidence="2 3">
    <name type="scientific">Moniliophthora roreri (strain MCA 2997)</name>
    <name type="common">Cocoa frosty pod rot fungus</name>
    <name type="synonym">Crinipellis roreri</name>
    <dbReference type="NCBI Taxonomy" id="1381753"/>
    <lineage>
        <taxon>Eukaryota</taxon>
        <taxon>Fungi</taxon>
        <taxon>Dikarya</taxon>
        <taxon>Basidiomycota</taxon>
        <taxon>Agaricomycotina</taxon>
        <taxon>Agaricomycetes</taxon>
        <taxon>Agaricomycetidae</taxon>
        <taxon>Agaricales</taxon>
        <taxon>Marasmiineae</taxon>
        <taxon>Marasmiaceae</taxon>
        <taxon>Moniliophthora</taxon>
    </lineage>
</organism>
<feature type="region of interest" description="Disordered" evidence="1">
    <location>
        <begin position="265"/>
        <end position="285"/>
    </location>
</feature>
<proteinExistence type="predicted"/>
<accession>V2WNZ1</accession>
<name>V2WNZ1_MONRO</name>
<dbReference type="HOGENOM" id="CLU_036636_0_0_1"/>
<comment type="caution">
    <text evidence="2">The sequence shown here is derived from an EMBL/GenBank/DDBJ whole genome shotgun (WGS) entry which is preliminary data.</text>
</comment>
<evidence type="ECO:0000256" key="1">
    <source>
        <dbReference type="SAM" id="MobiDB-lite"/>
    </source>
</evidence>
<dbReference type="AlphaFoldDB" id="V2WNZ1"/>
<dbReference type="KEGG" id="mrr:Moror_15411"/>
<protein>
    <recommendedName>
        <fullName evidence="4">Reverse transcriptase-rnase h-integrase</fullName>
    </recommendedName>
</protein>
<feature type="region of interest" description="Disordered" evidence="1">
    <location>
        <begin position="90"/>
        <end position="125"/>
    </location>
</feature>
<gene>
    <name evidence="2" type="ORF">Moror_15411</name>
</gene>
<dbReference type="OrthoDB" id="2506944at2759"/>
<dbReference type="Proteomes" id="UP000017559">
    <property type="component" value="Unassembled WGS sequence"/>
</dbReference>
<sequence length="285" mass="31330">MTLRVSSPDSPLNPYPVTANSPLLPIPPLNPTTSSFILTPLPIPTSSLRSSLSTPPPHYDPELRPLSTPEIFRCLRPQFLQKVEHIPTVGGEVAPEEFRDEGRDDKQENQTPEKDDTLPTLSLRSPTPVPIPMTQLVDCISALCADWSAISPDIACSTCAVDASKLNLDIHLATVPTNEGLAALHAEGLIWAQTLCRMIAIMTMSPTRISEESVETMAQEYNRDAQLLFVGADPQKARLLSVEERLAMGWQPTFNFPPMPRMGTVDDMPDTSYDYDSKLYGDGES</sequence>
<feature type="compositionally biased region" description="Basic and acidic residues" evidence="1">
    <location>
        <begin position="96"/>
        <end position="117"/>
    </location>
</feature>
<reference evidence="2 3" key="1">
    <citation type="journal article" date="2014" name="BMC Genomics">
        <title>Genome and secretome analysis of the hemibiotrophic fungal pathogen, Moniliophthora roreri, which causes frosty pod rot disease of cacao: mechanisms of the biotrophic and necrotrophic phases.</title>
        <authorList>
            <person name="Meinhardt L.W."/>
            <person name="Costa G.G.L."/>
            <person name="Thomazella D.P.T."/>
            <person name="Teixeira P.J.P.L."/>
            <person name="Carazzolle M.F."/>
            <person name="Schuster S.C."/>
            <person name="Carlson J.E."/>
            <person name="Guiltinan M.J."/>
            <person name="Mieczkowski P."/>
            <person name="Farmer A."/>
            <person name="Ramaraj T."/>
            <person name="Crozier J."/>
            <person name="Davis R.E."/>
            <person name="Shao J."/>
            <person name="Melnick R.L."/>
            <person name="Pereira G.A.G."/>
            <person name="Bailey B.A."/>
        </authorList>
    </citation>
    <scope>NUCLEOTIDE SEQUENCE [LARGE SCALE GENOMIC DNA]</scope>
    <source>
        <strain evidence="2 3">MCA 2997</strain>
    </source>
</reference>
<evidence type="ECO:0000313" key="2">
    <source>
        <dbReference type="EMBL" id="ESK81940.1"/>
    </source>
</evidence>
<dbReference type="EMBL" id="AWSO01002150">
    <property type="protein sequence ID" value="ESK81940.1"/>
    <property type="molecule type" value="Genomic_DNA"/>
</dbReference>
<evidence type="ECO:0008006" key="4">
    <source>
        <dbReference type="Google" id="ProtNLM"/>
    </source>
</evidence>
<evidence type="ECO:0000313" key="3">
    <source>
        <dbReference type="Proteomes" id="UP000017559"/>
    </source>
</evidence>
<feature type="compositionally biased region" description="Basic and acidic residues" evidence="1">
    <location>
        <begin position="275"/>
        <end position="285"/>
    </location>
</feature>